<dbReference type="Gene3D" id="3.40.190.10">
    <property type="entry name" value="Periplasmic binding protein-like II"/>
    <property type="match status" value="2"/>
</dbReference>
<dbReference type="Proteomes" id="UP000481583">
    <property type="component" value="Unassembled WGS sequence"/>
</dbReference>
<dbReference type="InterPro" id="IPR050811">
    <property type="entry name" value="Phosphate_ABC_transporter"/>
</dbReference>
<dbReference type="SUPFAM" id="SSF53850">
    <property type="entry name" value="Periplasmic binding protein-like II"/>
    <property type="match status" value="1"/>
</dbReference>
<keyword evidence="3" id="KW-0812">Transmembrane</keyword>
<dbReference type="InterPro" id="IPR024370">
    <property type="entry name" value="PBP_domain"/>
</dbReference>
<feature type="region of interest" description="Disordered" evidence="2">
    <location>
        <begin position="390"/>
        <end position="411"/>
    </location>
</feature>
<comment type="caution">
    <text evidence="5">The sequence shown here is derived from an EMBL/GenBank/DDBJ whole genome shotgun (WGS) entry which is preliminary data.</text>
</comment>
<dbReference type="AlphaFoldDB" id="A0A6G4UC46"/>
<evidence type="ECO:0000256" key="3">
    <source>
        <dbReference type="SAM" id="Phobius"/>
    </source>
</evidence>
<sequence>MSNIPWEIILAVVGVVVPVVAALWEFVVVGRKRLGYRVQMDTTATDEIHSRYAGALQQLQEDGQAPLSEPSFVLLRIENNGAVHIDTSDYAVLDDQKVGIRVRFPGRRVAGIVVTELSDEFLRPAFEDDPETGARSGLNVRRAEGVIELPKVPMNRSAHYKVLAALDRAPGDGRPGPGEPYDDPVVIGGIKGGVGNGRIQPTRSRVRTPGLTMAMVGFLVMIILGQLALSLTQEDATAAPLDCAKGKLTLGGSTAFAPVLKEAAKTYEDTCPDADIAVSARGSLQGLRDLDQAGKDDADAASGTRLAFTDGAKGNGFPQLLPRPVGLSLFTLVISKDAGVADLSPDDVRRVYAGDVRNWKELDGADLPVRLVGRHSDSGTRKTLERKLLDGTREPPETSDDCEERGEGAPDGVLRCERGSTREVLDAVARTPGALGYSELGAAAGRRDVLQTRIGGQAATLAGADHRAYPFWETEYAYTYAEPPAGSLAAGFLRYLTSEVGWDVVRAHGHRPCSELRNPVLCRPE</sequence>
<dbReference type="Pfam" id="PF12849">
    <property type="entry name" value="PBP_like_2"/>
    <property type="match status" value="1"/>
</dbReference>
<dbReference type="PANTHER" id="PTHR30570">
    <property type="entry name" value="PERIPLASMIC PHOSPHATE BINDING COMPONENT OF PHOSPHATE ABC TRANSPORTER"/>
    <property type="match status" value="1"/>
</dbReference>
<dbReference type="RefSeq" id="WP_165243308.1">
    <property type="nucleotide sequence ID" value="NZ_JAAKZV010000241.1"/>
</dbReference>
<keyword evidence="1" id="KW-0732">Signal</keyword>
<reference evidence="5 6" key="1">
    <citation type="submission" date="2020-02" db="EMBL/GenBank/DDBJ databases">
        <title>Whole-genome analyses of novel actinobacteria.</title>
        <authorList>
            <person name="Sahin N."/>
        </authorList>
    </citation>
    <scope>NUCLEOTIDE SEQUENCE [LARGE SCALE GENOMIC DNA]</scope>
    <source>
        <strain evidence="5 6">A7024</strain>
    </source>
</reference>
<feature type="transmembrane region" description="Helical" evidence="3">
    <location>
        <begin position="210"/>
        <end position="229"/>
    </location>
</feature>
<accession>A0A6G4UC46</accession>
<protein>
    <submittedName>
        <fullName evidence="5">Solute-binding protein</fullName>
    </submittedName>
</protein>
<keyword evidence="3" id="KW-1133">Transmembrane helix</keyword>
<dbReference type="PANTHER" id="PTHR30570:SF1">
    <property type="entry name" value="PHOSPHATE-BINDING PROTEIN PSTS"/>
    <property type="match status" value="1"/>
</dbReference>
<evidence type="ECO:0000313" key="6">
    <source>
        <dbReference type="Proteomes" id="UP000481583"/>
    </source>
</evidence>
<feature type="domain" description="PBP" evidence="4">
    <location>
        <begin position="239"/>
        <end position="499"/>
    </location>
</feature>
<evidence type="ECO:0000256" key="1">
    <source>
        <dbReference type="ARBA" id="ARBA00022729"/>
    </source>
</evidence>
<gene>
    <name evidence="5" type="ORF">G5C51_34065</name>
</gene>
<name>A0A6G4UC46_9ACTN</name>
<keyword evidence="6" id="KW-1185">Reference proteome</keyword>
<proteinExistence type="predicted"/>
<evidence type="ECO:0000313" key="5">
    <source>
        <dbReference type="EMBL" id="NGN68907.1"/>
    </source>
</evidence>
<dbReference type="EMBL" id="JAAKZV010000241">
    <property type="protein sequence ID" value="NGN68907.1"/>
    <property type="molecule type" value="Genomic_DNA"/>
</dbReference>
<feature type="transmembrane region" description="Helical" evidence="3">
    <location>
        <begin position="6"/>
        <end position="30"/>
    </location>
</feature>
<organism evidence="5 6">
    <name type="scientific">Streptomyces coryli</name>
    <dbReference type="NCBI Taxonomy" id="1128680"/>
    <lineage>
        <taxon>Bacteria</taxon>
        <taxon>Bacillati</taxon>
        <taxon>Actinomycetota</taxon>
        <taxon>Actinomycetes</taxon>
        <taxon>Kitasatosporales</taxon>
        <taxon>Streptomycetaceae</taxon>
        <taxon>Streptomyces</taxon>
    </lineage>
</organism>
<evidence type="ECO:0000256" key="2">
    <source>
        <dbReference type="SAM" id="MobiDB-lite"/>
    </source>
</evidence>
<keyword evidence="3" id="KW-0472">Membrane</keyword>
<evidence type="ECO:0000259" key="4">
    <source>
        <dbReference type="Pfam" id="PF12849"/>
    </source>
</evidence>